<name>Q82W92_NITEU</name>
<dbReference type="InterPro" id="IPR005495">
    <property type="entry name" value="LptG/LptF_permease"/>
</dbReference>
<dbReference type="GO" id="GO:0043190">
    <property type="term" value="C:ATP-binding cassette (ABC) transporter complex"/>
    <property type="evidence" value="ECO:0007669"/>
    <property type="project" value="InterPro"/>
</dbReference>
<keyword evidence="5 6" id="KW-0472">Membrane</keyword>
<dbReference type="PANTHER" id="PTHR33529">
    <property type="entry name" value="SLR0882 PROTEIN-RELATED"/>
    <property type="match status" value="1"/>
</dbReference>
<evidence type="ECO:0000256" key="5">
    <source>
        <dbReference type="ARBA" id="ARBA00023136"/>
    </source>
</evidence>
<dbReference type="InterPro" id="IPR030923">
    <property type="entry name" value="LptG"/>
</dbReference>
<evidence type="ECO:0000313" key="7">
    <source>
        <dbReference type="EMBL" id="CAD84713.1"/>
    </source>
</evidence>
<dbReference type="EMBL" id="AL954747">
    <property type="protein sequence ID" value="CAD84713.1"/>
    <property type="molecule type" value="Genomic_DNA"/>
</dbReference>
<feature type="transmembrane region" description="Helical" evidence="6">
    <location>
        <begin position="304"/>
        <end position="326"/>
    </location>
</feature>
<keyword evidence="2" id="KW-1003">Cell membrane</keyword>
<dbReference type="DNASU" id="1081741"/>
<feature type="transmembrane region" description="Helical" evidence="6">
    <location>
        <begin position="61"/>
        <end position="82"/>
    </location>
</feature>
<dbReference type="eggNOG" id="COG0795">
    <property type="taxonomic scope" value="Bacteria"/>
</dbReference>
<dbReference type="Pfam" id="PF03739">
    <property type="entry name" value="LptF_LptG"/>
    <property type="match status" value="1"/>
</dbReference>
<keyword evidence="3 6" id="KW-0812">Transmembrane</keyword>
<dbReference type="OrthoDB" id="9776227at2"/>
<evidence type="ECO:0000256" key="4">
    <source>
        <dbReference type="ARBA" id="ARBA00022989"/>
    </source>
</evidence>
<gene>
    <name evidence="7" type="ordered locus">NE0802</name>
</gene>
<dbReference type="GeneID" id="87103994"/>
<feature type="transmembrane region" description="Helical" evidence="6">
    <location>
        <begin position="332"/>
        <end position="351"/>
    </location>
</feature>
<evidence type="ECO:0000313" key="8">
    <source>
        <dbReference type="Proteomes" id="UP000001416"/>
    </source>
</evidence>
<reference evidence="7 8" key="1">
    <citation type="journal article" date="2003" name="J. Bacteriol.">
        <title>Complete genome sequence of the ammonia-oxidizing bacterium and obligate chemolithoautotroph Nitrosomonas europaea.</title>
        <authorList>
            <person name="Chain P."/>
            <person name="Lamerdin J."/>
            <person name="Larimer F."/>
            <person name="Regala W."/>
            <person name="Land M."/>
            <person name="Hauser L."/>
            <person name="Hooper A."/>
            <person name="Klotz M."/>
            <person name="Norton J."/>
            <person name="Sayavedra-Soto L."/>
            <person name="Arciero D."/>
            <person name="Hommes N."/>
            <person name="Whittaker M."/>
            <person name="Arp D."/>
        </authorList>
    </citation>
    <scope>NUCLEOTIDE SEQUENCE [LARGE SCALE GENOMIC DNA]</scope>
    <source>
        <strain evidence="8">ATCC 19718 / CIP 103999 / KCTC 2705 / NBRC 14298</strain>
    </source>
</reference>
<dbReference type="NCBIfam" id="TIGR04408">
    <property type="entry name" value="LptG_lptG"/>
    <property type="match status" value="1"/>
</dbReference>
<evidence type="ECO:0000256" key="3">
    <source>
        <dbReference type="ARBA" id="ARBA00022692"/>
    </source>
</evidence>
<evidence type="ECO:0000256" key="6">
    <source>
        <dbReference type="SAM" id="Phobius"/>
    </source>
</evidence>
<keyword evidence="4 6" id="KW-1133">Transmembrane helix</keyword>
<feature type="transmembrane region" description="Helical" evidence="6">
    <location>
        <begin position="94"/>
        <end position="117"/>
    </location>
</feature>
<dbReference type="PhylomeDB" id="Q82W92"/>
<sequence length="355" mass="39028">MKICHRYIAWQVLTGMVIATAILLPLFSFFDLLDQLDDVGKGTYTTWDAFLYTVMLMPRRFIQIAPFIALLGTVGALGALAVNLELVAMRVAGLSPLMIGLAPVGIGGLLIASTIALEYFVAPQFQQQATILRAVALEQGAELGKGLGIWTRNERNILRIGEMLHKGRATDIEVIHFDGEGSMTAHVHAWYADIFDESLWKLHDVTIRTFSPDRITSRKAHILQWHSFLGPDDIATLTKSPESLTPIELVKHAEFLRATGQKADAYVMALWRKVGGAIMTIAMILVAIPFIFGSVREGLGGKLILAALMGISIYLFDQIIANIGLVFQLNPIVVSVVPGMVLIAVAAHWLLRRTF</sequence>
<evidence type="ECO:0000256" key="1">
    <source>
        <dbReference type="ARBA" id="ARBA00004651"/>
    </source>
</evidence>
<dbReference type="KEGG" id="neu:NE0802"/>
<organism evidence="7 8">
    <name type="scientific">Nitrosomonas europaea (strain ATCC 19718 / CIP 103999 / KCTC 2705 / NBRC 14298)</name>
    <dbReference type="NCBI Taxonomy" id="228410"/>
    <lineage>
        <taxon>Bacteria</taxon>
        <taxon>Pseudomonadati</taxon>
        <taxon>Pseudomonadota</taxon>
        <taxon>Betaproteobacteria</taxon>
        <taxon>Nitrosomonadales</taxon>
        <taxon>Nitrosomonadaceae</taxon>
        <taxon>Nitrosomonas</taxon>
    </lineage>
</organism>
<dbReference type="RefSeq" id="WP_011111414.1">
    <property type="nucleotide sequence ID" value="NC_004757.1"/>
</dbReference>
<accession>Q82W92</accession>
<dbReference type="Proteomes" id="UP000001416">
    <property type="component" value="Chromosome"/>
</dbReference>
<comment type="subcellular location">
    <subcellularLocation>
        <location evidence="1">Cell membrane</location>
        <topology evidence="1">Multi-pass membrane protein</topology>
    </subcellularLocation>
</comment>
<protein>
    <submittedName>
        <fullName evidence="7">Putative membrane protein</fullName>
    </submittedName>
</protein>
<dbReference type="GO" id="GO:0015920">
    <property type="term" value="P:lipopolysaccharide transport"/>
    <property type="evidence" value="ECO:0007669"/>
    <property type="project" value="TreeGrafter"/>
</dbReference>
<feature type="transmembrane region" description="Helical" evidence="6">
    <location>
        <begin position="7"/>
        <end position="30"/>
    </location>
</feature>
<dbReference type="HOGENOM" id="CLU_028799_1_2_4"/>
<feature type="transmembrane region" description="Helical" evidence="6">
    <location>
        <begin position="274"/>
        <end position="292"/>
    </location>
</feature>
<dbReference type="AlphaFoldDB" id="Q82W92"/>
<dbReference type="PANTHER" id="PTHR33529:SF2">
    <property type="entry name" value="LIPOPOLYSACCHARIDE EXPORT SYSTEM PERMEASE PROTEIN LPTG"/>
    <property type="match status" value="1"/>
</dbReference>
<evidence type="ECO:0000256" key="2">
    <source>
        <dbReference type="ARBA" id="ARBA00022475"/>
    </source>
</evidence>
<dbReference type="STRING" id="228410.NE0802"/>
<dbReference type="GO" id="GO:0055085">
    <property type="term" value="P:transmembrane transport"/>
    <property type="evidence" value="ECO:0007669"/>
    <property type="project" value="InterPro"/>
</dbReference>
<keyword evidence="8" id="KW-1185">Reference proteome</keyword>
<proteinExistence type="predicted"/>